<dbReference type="AlphaFoldDB" id="A0A7J6M9D7"/>
<accession>A0A7J6M9D7</accession>
<dbReference type="Gene3D" id="3.30.710.10">
    <property type="entry name" value="Potassium Channel Kv1.1, Chain A"/>
    <property type="match status" value="1"/>
</dbReference>
<evidence type="ECO:0000259" key="4">
    <source>
        <dbReference type="SMART" id="SM00225"/>
    </source>
</evidence>
<keyword evidence="1" id="KW-0880">Kelch repeat</keyword>
<dbReference type="InterPro" id="IPR051568">
    <property type="entry name" value="LZTR1/Attractin"/>
</dbReference>
<dbReference type="SMART" id="SM00225">
    <property type="entry name" value="BTB"/>
    <property type="match status" value="1"/>
</dbReference>
<dbReference type="SUPFAM" id="SSF117281">
    <property type="entry name" value="Kelch motif"/>
    <property type="match status" value="2"/>
</dbReference>
<dbReference type="SMART" id="SM00612">
    <property type="entry name" value="Kelch"/>
    <property type="match status" value="4"/>
</dbReference>
<dbReference type="Gene3D" id="2.120.10.80">
    <property type="entry name" value="Kelch-type beta propeller"/>
    <property type="match status" value="2"/>
</dbReference>
<dbReference type="OrthoDB" id="428516at2759"/>
<dbReference type="GO" id="GO:0005794">
    <property type="term" value="C:Golgi apparatus"/>
    <property type="evidence" value="ECO:0007669"/>
    <property type="project" value="TreeGrafter"/>
</dbReference>
<dbReference type="SUPFAM" id="SSF54695">
    <property type="entry name" value="POZ domain"/>
    <property type="match status" value="1"/>
</dbReference>
<feature type="domain" description="BTB" evidence="4">
    <location>
        <begin position="497"/>
        <end position="585"/>
    </location>
</feature>
<proteinExistence type="predicted"/>
<evidence type="ECO:0000256" key="2">
    <source>
        <dbReference type="ARBA" id="ARBA00022737"/>
    </source>
</evidence>
<feature type="region of interest" description="Disordered" evidence="3">
    <location>
        <begin position="60"/>
        <end position="91"/>
    </location>
</feature>
<comment type="caution">
    <text evidence="5">The sequence shown here is derived from an EMBL/GenBank/DDBJ whole genome shotgun (WGS) entry which is preliminary data.</text>
</comment>
<dbReference type="InterPro" id="IPR015915">
    <property type="entry name" value="Kelch-typ_b-propeller"/>
</dbReference>
<protein>
    <submittedName>
        <fullName evidence="5">Meprin and TRAF y domain-containing protein MATH domain-containing protein</fullName>
    </submittedName>
</protein>
<dbReference type="InterPro" id="IPR000210">
    <property type="entry name" value="BTB/POZ_dom"/>
</dbReference>
<evidence type="ECO:0000256" key="1">
    <source>
        <dbReference type="ARBA" id="ARBA00022441"/>
    </source>
</evidence>
<reference evidence="5 6" key="1">
    <citation type="submission" date="2020-04" db="EMBL/GenBank/DDBJ databases">
        <title>Perkinsus olseni comparative genomics.</title>
        <authorList>
            <person name="Bogema D.R."/>
        </authorList>
    </citation>
    <scope>NUCLEOTIDE SEQUENCE [LARGE SCALE GENOMIC DNA]</scope>
    <source>
        <strain evidence="5">ATCC PRA-179</strain>
    </source>
</reference>
<dbReference type="InterPro" id="IPR011333">
    <property type="entry name" value="SKP1/BTB/POZ_sf"/>
</dbReference>
<dbReference type="Pfam" id="PF00651">
    <property type="entry name" value="BTB"/>
    <property type="match status" value="1"/>
</dbReference>
<dbReference type="InterPro" id="IPR006652">
    <property type="entry name" value="Kelch_1"/>
</dbReference>
<keyword evidence="2" id="KW-0677">Repeat</keyword>
<name>A0A7J6M9D7_PEROL</name>
<organism evidence="5 6">
    <name type="scientific">Perkinsus olseni</name>
    <name type="common">Perkinsus atlanticus</name>
    <dbReference type="NCBI Taxonomy" id="32597"/>
    <lineage>
        <taxon>Eukaryota</taxon>
        <taxon>Sar</taxon>
        <taxon>Alveolata</taxon>
        <taxon>Perkinsozoa</taxon>
        <taxon>Perkinsea</taxon>
        <taxon>Perkinsida</taxon>
        <taxon>Perkinsidae</taxon>
        <taxon>Perkinsus</taxon>
    </lineage>
</organism>
<sequence length="644" mass="71498">MSRINDNGSGISIGSAERASVVGMPTVYDEEILRADNNSDIEVTEDTSLLSMEALQPHELQQEALGPPGTSVEELQRGRQRRRRVADTANGGMPFTEELRREEDLPGQWSMITHNSGVPPRARSLHVSVVVDDSMYVFGGYDGSNRVNDFYKYHFPTKAWSTVSYYSPRPSARDRHVAVAYRGNIYIFGGYDGSTRVNDFWLYDTQAQSWALVAHAVIGSSSILPFNYDISCDAPDGKVFLEFIKRALNAGQVPSARHSHSAVEYNGSMYVFGGYDGNYRNDFHAFNFVAEKWSPVEVNNAGGSGPRARYRTSAVVHKDSMLVFGGHDGSKHLNDFYMFDFFTSTWALVEPSLSSKVPPPTPRDSHIAAVYGDSMYVFGGSTGTARNDLYEFNLITGGWNELRRTSAWRSIGGGNNPDGPAGGEDGMVDHGEVRPCPRFCHTGVVYRGALCVFGGYDGQNRLNDFRRYTLGSEVNVDIPASTLLEDLRGMVDDPTWSDVVFEVEGKKAMFSPAMNMKEASMPMTECIPIQGGVAHRAFKGVLEFLYTDEVHELTVDSAMDLFVTADQFGIDRLKKICEKEILQSINIDNAPTIMQAADMHAASGLRKRCLDFILRNFDAISKTAAFEEMGRNNVELLLEILRMR</sequence>
<dbReference type="Pfam" id="PF24681">
    <property type="entry name" value="Kelch_KLHDC2_KLHL20_DRC7"/>
    <property type="match status" value="2"/>
</dbReference>
<evidence type="ECO:0000313" key="5">
    <source>
        <dbReference type="EMBL" id="KAF4668016.1"/>
    </source>
</evidence>
<dbReference type="Proteomes" id="UP000570595">
    <property type="component" value="Unassembled WGS sequence"/>
</dbReference>
<gene>
    <name evidence="5" type="primary">BATH-41</name>
    <name evidence="5" type="ORF">FOZ61_007315</name>
</gene>
<evidence type="ECO:0000256" key="3">
    <source>
        <dbReference type="SAM" id="MobiDB-lite"/>
    </source>
</evidence>
<dbReference type="PANTHER" id="PTHR46376">
    <property type="entry name" value="LEUCINE-ZIPPER-LIKE TRANSCRIPTIONAL REGULATOR 1"/>
    <property type="match status" value="1"/>
</dbReference>
<evidence type="ECO:0000313" key="6">
    <source>
        <dbReference type="Proteomes" id="UP000570595"/>
    </source>
</evidence>
<dbReference type="Gene3D" id="1.25.40.420">
    <property type="match status" value="1"/>
</dbReference>
<dbReference type="CDD" id="cd14733">
    <property type="entry name" value="BACK"/>
    <property type="match status" value="1"/>
</dbReference>
<dbReference type="EMBL" id="JABAHT010000044">
    <property type="protein sequence ID" value="KAF4668016.1"/>
    <property type="molecule type" value="Genomic_DNA"/>
</dbReference>
<dbReference type="PANTHER" id="PTHR46376:SF1">
    <property type="entry name" value="LEUCINE-ZIPPER-LIKE TRANSCRIPTIONAL REGULATOR 1"/>
    <property type="match status" value="1"/>
</dbReference>